<evidence type="ECO:0000313" key="4">
    <source>
        <dbReference type="Proteomes" id="UP000005408"/>
    </source>
</evidence>
<feature type="compositionally biased region" description="Basic and acidic residues" evidence="2">
    <location>
        <begin position="936"/>
        <end position="945"/>
    </location>
</feature>
<evidence type="ECO:0000256" key="2">
    <source>
        <dbReference type="SAM" id="MobiDB-lite"/>
    </source>
</evidence>
<feature type="region of interest" description="Disordered" evidence="2">
    <location>
        <begin position="496"/>
        <end position="522"/>
    </location>
</feature>
<feature type="region of interest" description="Disordered" evidence="2">
    <location>
        <begin position="111"/>
        <end position="144"/>
    </location>
</feature>
<reference evidence="3" key="1">
    <citation type="submission" date="2022-08" db="UniProtKB">
        <authorList>
            <consortium name="EnsemblMetazoa"/>
        </authorList>
    </citation>
    <scope>IDENTIFICATION</scope>
    <source>
        <strain evidence="3">05x7-T-G4-1.051#20</strain>
    </source>
</reference>
<feature type="region of interest" description="Disordered" evidence="2">
    <location>
        <begin position="1255"/>
        <end position="1278"/>
    </location>
</feature>
<feature type="compositionally biased region" description="Acidic residues" evidence="2">
    <location>
        <begin position="209"/>
        <end position="223"/>
    </location>
</feature>
<dbReference type="Proteomes" id="UP000005408">
    <property type="component" value="Unassembled WGS sequence"/>
</dbReference>
<feature type="region of interest" description="Disordered" evidence="2">
    <location>
        <begin position="198"/>
        <end position="301"/>
    </location>
</feature>
<keyword evidence="4" id="KW-1185">Reference proteome</keyword>
<evidence type="ECO:0000256" key="1">
    <source>
        <dbReference type="SAM" id="Coils"/>
    </source>
</evidence>
<feature type="compositionally biased region" description="Basic and acidic residues" evidence="2">
    <location>
        <begin position="704"/>
        <end position="713"/>
    </location>
</feature>
<feature type="region of interest" description="Disordered" evidence="2">
    <location>
        <begin position="435"/>
        <end position="467"/>
    </location>
</feature>
<feature type="compositionally biased region" description="Basic and acidic residues" evidence="2">
    <location>
        <begin position="255"/>
        <end position="286"/>
    </location>
</feature>
<feature type="compositionally biased region" description="Polar residues" evidence="2">
    <location>
        <begin position="341"/>
        <end position="355"/>
    </location>
</feature>
<protein>
    <submittedName>
        <fullName evidence="3">Uncharacterized protein</fullName>
    </submittedName>
</protein>
<organism evidence="3 4">
    <name type="scientific">Magallana gigas</name>
    <name type="common">Pacific oyster</name>
    <name type="synonym">Crassostrea gigas</name>
    <dbReference type="NCBI Taxonomy" id="29159"/>
    <lineage>
        <taxon>Eukaryota</taxon>
        <taxon>Metazoa</taxon>
        <taxon>Spiralia</taxon>
        <taxon>Lophotrochozoa</taxon>
        <taxon>Mollusca</taxon>
        <taxon>Bivalvia</taxon>
        <taxon>Autobranchia</taxon>
        <taxon>Pteriomorphia</taxon>
        <taxon>Ostreida</taxon>
        <taxon>Ostreoidea</taxon>
        <taxon>Ostreidae</taxon>
        <taxon>Magallana</taxon>
    </lineage>
</organism>
<feature type="region of interest" description="Disordered" evidence="2">
    <location>
        <begin position="792"/>
        <end position="819"/>
    </location>
</feature>
<feature type="coiled-coil region" evidence="1">
    <location>
        <begin position="44"/>
        <end position="78"/>
    </location>
</feature>
<feature type="region of interest" description="Disordered" evidence="2">
    <location>
        <begin position="984"/>
        <end position="1068"/>
    </location>
</feature>
<feature type="compositionally biased region" description="Basic and acidic residues" evidence="2">
    <location>
        <begin position="454"/>
        <end position="467"/>
    </location>
</feature>
<feature type="compositionally biased region" description="Polar residues" evidence="2">
    <location>
        <begin position="984"/>
        <end position="1052"/>
    </location>
</feature>
<keyword evidence="1" id="KW-0175">Coiled coil</keyword>
<evidence type="ECO:0000313" key="3">
    <source>
        <dbReference type="EnsemblMetazoa" id="G35419.1:cds"/>
    </source>
</evidence>
<dbReference type="EnsemblMetazoa" id="G35419.1">
    <property type="protein sequence ID" value="G35419.1:cds"/>
    <property type="gene ID" value="G35419"/>
</dbReference>
<feature type="compositionally biased region" description="Basic and acidic residues" evidence="2">
    <location>
        <begin position="356"/>
        <end position="365"/>
    </location>
</feature>
<feature type="region of interest" description="Disordered" evidence="2">
    <location>
        <begin position="341"/>
        <end position="393"/>
    </location>
</feature>
<feature type="region of interest" description="Disordered" evidence="2">
    <location>
        <begin position="1099"/>
        <end position="1128"/>
    </location>
</feature>
<feature type="region of interest" description="Disordered" evidence="2">
    <location>
        <begin position="936"/>
        <end position="959"/>
    </location>
</feature>
<sequence length="1721" mass="190073">MLPSFSLIEYTNASNFDRSVFCSRLNLYFGQHNYACTCTSILFRQWLEEENKVLKKENSRSQKKEKKTEESLTKAQENVERFGEILFQNGLLPKKDRLQWNKRRVLFNGKGAGPATVTEGSSSLEEDDLVDPGFVSDQETDLPQTKARCQHTLTVRKIGITHTEGERKAPMEPPEEEGSLMEFPFAFSPLVSVLSPLPPSPQSYRKEVEDNEDSDEDLEEMAEQLEQVFTNSPRRSPRKRVPPSPLSRDPNTTLKTDRGGISKEAGQEMMKDGKQVTVHNRREDGSLKGSQDGILGGKSGGPVGLKGIKRITFTCEEMDTQGEVVNSEVALVNPKPILSGHHNSAFQKFSKSNTPKQEKKTEEKSVLQPSSEADINECSRMKSEDGKERVGNHTNMHHKRIRCLRQHAFRPVSVSQEDSNASDSVESTGFTIKLTESQSDSKEKKGNDVQNHQNGEETFRIEQHSQDKDMDIDSVLSIRTLRKSLSLPEGKTCFENVGASSPGNRKKRISSVPHKGSNKDSRKFVSELKIVPENPRLTLTNKTDDRNGQKIIENNELSEETCSKETIQCDETSSSRLARTQTLPLSTSDVDTLCQRSRSRMKIPSGRKRDEGVSVTAETLTNTKEIKKENIGNKCGHSVVKDAEKVEDSESSKLLVTTLRQDSLGFALRSPPVLKSPPIVLPSHKGLGIGASASKAQQNGPLFGKEKNTSTKADGELISEDSSMSSCAVKGSMEKNSAEILEEKDGKNRDYSNSATKFKSTVEISDNSNKNDMCKVHVISDRNISVDLLKKECSKPSENESSKEKNEGVIEEPELPRQESMGFVLSGDSMVEAEMVPSDSDKVEQDLFINIKDSSGIISQEEKEQLSSACDVGKIFQTDSGGKVLAQQVNEEVVLKTMEDEQSLSVKSDLQLISQGASKMNRLKHPGLDRDIHGEVAKKSVDHNEGSAGETLSEGNSGTVCDVNGGKFNRVSEQVIGRRVLQTSKSSGESVNTLNQPSVCKRGSVSTNLSQSTSANLSGDSDSLAQMKQQKDVGNSKTAINAPSSIQASTGASRRPPTSFPPEGSRSSSIPVYIPSLSKFVQKSRFSAVVASSTVVSPEMEDLPSHHPHTHSSPTPRSPSSLSAGGPVSPLPPSPYHFFLPNPISPLPPSPVGEVVPISPLCTSPFDVEESSINIHIASSESQRLSHQSVSTKTSIAPSVKQTSIVHHRTAAVQIAKETRPSQSCPSGKKIVQSDASPRTFHAVAPPDAIPVKAQTAVKGKSGSQSTATRKRRSLDQNVPMPEVVEKKQCFEKNAPAKKDATSLAEKVDLYKVIEAEMKHYINGTEITCQEMVDKLVLLADQSAVSSHLLQWTIQYLRCQEVEMFGTIHCYCAYSSDCQSRTDPFLTPGEARLLQFYSCLFQNQIWAPQRQQLINMLWSAIFSQDSLTLTSKLALCRFYVGLLLDAGDMEQVRVFFYHVMTCRYLNAPMVAVAIAGVWPQCLYRNSSATSPVLVVMEACIMRELQELQEKGAKIAVCLKKLVNWDYCVHQNNVLLQHLVKEIENKCADFHSNQGEIYELRRAAELLLIMQKVGFFKTVFIGVAVGALNSKLRSKRVKVAEHYIGVIIQITASVLMQLTSMNEKSKSQIIRKYITKILMSDLASPDLQLSISKTLLELSFLSPVTVMSGSLYPWFLANKNVIPPDFVSNLEQTRQILIGQFPYLKCPAFVVEKLLECQKFCD</sequence>
<feature type="compositionally biased region" description="Basic and acidic residues" evidence="2">
    <location>
        <begin position="377"/>
        <end position="391"/>
    </location>
</feature>
<proteinExistence type="predicted"/>
<feature type="compositionally biased region" description="Low complexity" evidence="2">
    <location>
        <begin position="1111"/>
        <end position="1123"/>
    </location>
</feature>
<feature type="region of interest" description="Disordered" evidence="2">
    <location>
        <begin position="691"/>
        <end position="713"/>
    </location>
</feature>
<feature type="compositionally biased region" description="Basic and acidic residues" evidence="2">
    <location>
        <begin position="792"/>
        <end position="808"/>
    </location>
</feature>
<name>A0A8W8MWZ5_MAGGI</name>
<accession>A0A8W8MWZ5</accession>